<dbReference type="InterPro" id="IPR026045">
    <property type="entry name" value="Ferric-bd"/>
</dbReference>
<feature type="signal peptide" evidence="2">
    <location>
        <begin position="1"/>
        <end position="20"/>
    </location>
</feature>
<comment type="caution">
    <text evidence="3">The sequence shown here is derived from an EMBL/GenBank/DDBJ whole genome shotgun (WGS) entry which is preliminary data.</text>
</comment>
<proteinExistence type="predicted"/>
<evidence type="ECO:0000313" key="3">
    <source>
        <dbReference type="EMBL" id="MCI2241471.1"/>
    </source>
</evidence>
<dbReference type="SUPFAM" id="SSF53850">
    <property type="entry name" value="Periplasmic binding protein-like II"/>
    <property type="match status" value="1"/>
</dbReference>
<keyword evidence="1 2" id="KW-0732">Signal</keyword>
<sequence>MLNRKITAALCAGALALTLAGCSGGDAPKQEADKAPDAPAQELEDTVVVYSTHPEKLLTAVADDFTAETGVNVEFVNLKGELADRVRSEKGNPQADVMYGADVSVYLQLADEGCFAVSDPTWAAELPSEFKSDKGLWYGTIKTPVMMFYNTDKLDAADAPADWSDLTDPRFADQIVARDYLSSSMRSAVCNLYYYFSQDGGDEAAVNYLTGLNANVKNYYNSGSMMFKAIGNGEASVGISTMNDIIDNRDNNGMPLAYVNATSGDVIVTDCAAVINDAPHPNAAQAFLEYVGSKDTQVMLANDFNRMPTLDSALAEAPEWMRADVKMLPADWNVIAANQKAWLDEWQNAIYSQDKTGASS</sequence>
<name>A0ABS9WGT4_9ACTN</name>
<gene>
    <name evidence="3" type="ORF">LPT13_03770</name>
</gene>
<dbReference type="Gene3D" id="3.40.190.10">
    <property type="entry name" value="Periplasmic binding protein-like II"/>
    <property type="match status" value="2"/>
</dbReference>
<evidence type="ECO:0000256" key="1">
    <source>
        <dbReference type="ARBA" id="ARBA00022729"/>
    </source>
</evidence>
<evidence type="ECO:0000256" key="2">
    <source>
        <dbReference type="SAM" id="SignalP"/>
    </source>
</evidence>
<organism evidence="3 4">
    <name type="scientific">Adlercreutzia faecimuris</name>
    <dbReference type="NCBI Taxonomy" id="2897341"/>
    <lineage>
        <taxon>Bacteria</taxon>
        <taxon>Bacillati</taxon>
        <taxon>Actinomycetota</taxon>
        <taxon>Coriobacteriia</taxon>
        <taxon>Eggerthellales</taxon>
        <taxon>Eggerthellaceae</taxon>
        <taxon>Adlercreutzia</taxon>
    </lineage>
</organism>
<dbReference type="Proteomes" id="UP001430755">
    <property type="component" value="Unassembled WGS sequence"/>
</dbReference>
<dbReference type="PANTHER" id="PTHR30006:SF24">
    <property type="entry name" value="SLL0237 PROTEIN"/>
    <property type="match status" value="1"/>
</dbReference>
<accession>A0ABS9WGT4</accession>
<dbReference type="Pfam" id="PF13343">
    <property type="entry name" value="SBP_bac_6"/>
    <property type="match status" value="1"/>
</dbReference>
<dbReference type="PANTHER" id="PTHR30006">
    <property type="entry name" value="THIAMINE-BINDING PERIPLASMIC PROTEIN-RELATED"/>
    <property type="match status" value="1"/>
</dbReference>
<reference evidence="3" key="1">
    <citation type="submission" date="2021-11" db="EMBL/GenBank/DDBJ databases">
        <title>A Novel Adlercreutzia Species, isolated from a Allomyrina dichotoma larva feces.</title>
        <authorList>
            <person name="Suh M.K."/>
        </authorList>
    </citation>
    <scope>NUCLEOTIDE SEQUENCE</scope>
    <source>
        <strain evidence="3">JBNU-10</strain>
    </source>
</reference>
<dbReference type="RefSeq" id="WP_242163670.1">
    <property type="nucleotide sequence ID" value="NZ_JAJMLW010000001.1"/>
</dbReference>
<evidence type="ECO:0000313" key="4">
    <source>
        <dbReference type="Proteomes" id="UP001430755"/>
    </source>
</evidence>
<protein>
    <submittedName>
        <fullName evidence="3">Extracellular solute-binding protein</fullName>
    </submittedName>
</protein>
<dbReference type="PIRSF" id="PIRSF002825">
    <property type="entry name" value="CfbpA"/>
    <property type="match status" value="1"/>
</dbReference>
<keyword evidence="4" id="KW-1185">Reference proteome</keyword>
<dbReference type="EMBL" id="JAJMLW010000001">
    <property type="protein sequence ID" value="MCI2241471.1"/>
    <property type="molecule type" value="Genomic_DNA"/>
</dbReference>
<dbReference type="PROSITE" id="PS51257">
    <property type="entry name" value="PROKAR_LIPOPROTEIN"/>
    <property type="match status" value="1"/>
</dbReference>
<feature type="chain" id="PRO_5047449971" evidence="2">
    <location>
        <begin position="21"/>
        <end position="360"/>
    </location>
</feature>